<dbReference type="EMBL" id="KN837053">
    <property type="protein sequence ID" value="KIK31393.1"/>
    <property type="molecule type" value="Genomic_DNA"/>
</dbReference>
<dbReference type="AlphaFoldDB" id="A0A0D0AH55"/>
<dbReference type="InterPro" id="IPR027417">
    <property type="entry name" value="P-loop_NTPase"/>
</dbReference>
<organism evidence="1 2">
    <name type="scientific">Suillus luteus UH-Slu-Lm8-n1</name>
    <dbReference type="NCBI Taxonomy" id="930992"/>
    <lineage>
        <taxon>Eukaryota</taxon>
        <taxon>Fungi</taxon>
        <taxon>Dikarya</taxon>
        <taxon>Basidiomycota</taxon>
        <taxon>Agaricomycotina</taxon>
        <taxon>Agaricomycetes</taxon>
        <taxon>Agaricomycetidae</taxon>
        <taxon>Boletales</taxon>
        <taxon>Suillineae</taxon>
        <taxon>Suillaceae</taxon>
        <taxon>Suillus</taxon>
    </lineage>
</organism>
<dbReference type="InParanoid" id="A0A0D0AH55"/>
<dbReference type="Proteomes" id="UP000054485">
    <property type="component" value="Unassembled WGS sequence"/>
</dbReference>
<dbReference type="OrthoDB" id="391988at2759"/>
<reference evidence="2" key="2">
    <citation type="submission" date="2015-01" db="EMBL/GenBank/DDBJ databases">
        <title>Evolutionary Origins and Diversification of the Mycorrhizal Mutualists.</title>
        <authorList>
            <consortium name="DOE Joint Genome Institute"/>
            <consortium name="Mycorrhizal Genomics Consortium"/>
            <person name="Kohler A."/>
            <person name="Kuo A."/>
            <person name="Nagy L.G."/>
            <person name="Floudas D."/>
            <person name="Copeland A."/>
            <person name="Barry K.W."/>
            <person name="Cichocki N."/>
            <person name="Veneault-Fourrey C."/>
            <person name="LaButti K."/>
            <person name="Lindquist E.A."/>
            <person name="Lipzen A."/>
            <person name="Lundell T."/>
            <person name="Morin E."/>
            <person name="Murat C."/>
            <person name="Riley R."/>
            <person name="Ohm R."/>
            <person name="Sun H."/>
            <person name="Tunlid A."/>
            <person name="Henrissat B."/>
            <person name="Grigoriev I.V."/>
            <person name="Hibbett D.S."/>
            <person name="Martin F."/>
        </authorList>
    </citation>
    <scope>NUCLEOTIDE SEQUENCE [LARGE SCALE GENOMIC DNA]</scope>
    <source>
        <strain evidence="2">UH-Slu-Lm8-n1</strain>
    </source>
</reference>
<proteinExistence type="predicted"/>
<accession>A0A0D0AH55</accession>
<gene>
    <name evidence="1" type="ORF">CY34DRAFT_297630</name>
</gene>
<dbReference type="HOGENOM" id="CLU_023805_3_1_1"/>
<protein>
    <recommendedName>
        <fullName evidence="3">G domain-containing protein</fullName>
    </recommendedName>
</protein>
<dbReference type="Gene3D" id="3.40.50.300">
    <property type="entry name" value="P-loop containing nucleotide triphosphate hydrolases"/>
    <property type="match status" value="1"/>
</dbReference>
<name>A0A0D0AH55_9AGAM</name>
<keyword evidence="2" id="KW-1185">Reference proteome</keyword>
<dbReference type="STRING" id="930992.A0A0D0AH55"/>
<evidence type="ECO:0008006" key="3">
    <source>
        <dbReference type="Google" id="ProtNLM"/>
    </source>
</evidence>
<reference evidence="1 2" key="1">
    <citation type="submission" date="2014-04" db="EMBL/GenBank/DDBJ databases">
        <authorList>
            <consortium name="DOE Joint Genome Institute"/>
            <person name="Kuo A."/>
            <person name="Ruytinx J."/>
            <person name="Rineau F."/>
            <person name="Colpaert J."/>
            <person name="Kohler A."/>
            <person name="Nagy L.G."/>
            <person name="Floudas D."/>
            <person name="Copeland A."/>
            <person name="Barry K.W."/>
            <person name="Cichocki N."/>
            <person name="Veneault-Fourrey C."/>
            <person name="LaButti K."/>
            <person name="Lindquist E.A."/>
            <person name="Lipzen A."/>
            <person name="Lundell T."/>
            <person name="Morin E."/>
            <person name="Murat C."/>
            <person name="Sun H."/>
            <person name="Tunlid A."/>
            <person name="Henrissat B."/>
            <person name="Grigoriev I.V."/>
            <person name="Hibbett D.S."/>
            <person name="Martin F."/>
            <person name="Nordberg H.P."/>
            <person name="Cantor M.N."/>
            <person name="Hua S.X."/>
        </authorList>
    </citation>
    <scope>NUCLEOTIDE SEQUENCE [LARGE SCALE GENOMIC DNA]</scope>
    <source>
        <strain evidence="1 2">UH-Slu-Lm8-n1</strain>
    </source>
</reference>
<evidence type="ECO:0000313" key="1">
    <source>
        <dbReference type="EMBL" id="KIK31393.1"/>
    </source>
</evidence>
<evidence type="ECO:0000313" key="2">
    <source>
        <dbReference type="Proteomes" id="UP000054485"/>
    </source>
</evidence>
<sequence length="207" mass="23047">MPGDADIDHEFISPQNDKFVLHDSKGFEPGEVDNLKIVRDFIDRRRNMSAPEHQLHAVWLCFEIPRAGGRFLETGTEEFLTLKSSGTLGNIPVIVVLTKYDALIARVKRTLDVDSLDGLSNDAIKNLAKNKAEAELKDICIGPLNEFARLDIPHAEISTHKDYRETLTRLIQITENCVGQHSAPEAAVMTSIAQRVHPGLKIKASIE</sequence>